<keyword evidence="3" id="KW-1185">Reference proteome</keyword>
<keyword evidence="1" id="KW-0812">Transmembrane</keyword>
<sequence length="47" mass="5114">MLNLVASLVWFGLAISIMVTKESSVASQFLAQLTLGIILLISAFKQF</sequence>
<accession>A0A0B4L9D1</accession>
<dbReference type="RefSeq" id="YP_009126204.1">
    <property type="nucleotide sequence ID" value="NC_026607.2"/>
</dbReference>
<keyword evidence="1" id="KW-1133">Transmembrane helix</keyword>
<name>A0A0B4L9D1_9CAUD</name>
<protein>
    <recommendedName>
        <fullName evidence="4">Acridine resistance protein</fullName>
    </recommendedName>
</protein>
<evidence type="ECO:0000256" key="1">
    <source>
        <dbReference type="SAM" id="Phobius"/>
    </source>
</evidence>
<keyword evidence="1" id="KW-0472">Membrane</keyword>
<evidence type="ECO:0008006" key="4">
    <source>
        <dbReference type="Google" id="ProtNLM"/>
    </source>
</evidence>
<organism evidence="2 3">
    <name type="scientific">Salmonella phage STP4-a</name>
    <dbReference type="NCBI Taxonomy" id="1445860"/>
    <lineage>
        <taxon>Viruses</taxon>
        <taxon>Duplodnaviria</taxon>
        <taxon>Heunggongvirae</taxon>
        <taxon>Uroviricota</taxon>
        <taxon>Caudoviricetes</taxon>
        <taxon>Pantevenvirales</taxon>
        <taxon>Straboviridae</taxon>
        <taxon>Tevenvirinae</taxon>
        <taxon>Gelderlandvirus</taxon>
        <taxon>Gelderlandvirus stp4a</taxon>
    </lineage>
</organism>
<dbReference type="Proteomes" id="UP000032000">
    <property type="component" value="Segment"/>
</dbReference>
<dbReference type="KEGG" id="vg:23681014"/>
<feature type="transmembrane region" description="Helical" evidence="1">
    <location>
        <begin position="26"/>
        <end position="44"/>
    </location>
</feature>
<gene>
    <name evidence="2" type="ORF">STP4a_254</name>
</gene>
<reference evidence="2" key="1">
    <citation type="submission" date="2015-06" db="EMBL/GenBank/DDBJ databases">
        <title>Genomic characterization of STP4-a, a novel T4 virulent phage infecting Salmonella.</title>
        <authorList>
            <person name="Li M."/>
            <person name="Wang J."/>
            <person name="Lin H."/>
            <person name="Han F."/>
        </authorList>
    </citation>
    <scope>NUCLEOTIDE SEQUENCE [LARGE SCALE GENOMIC DNA]</scope>
</reference>
<evidence type="ECO:0000313" key="3">
    <source>
        <dbReference type="Proteomes" id="UP000032000"/>
    </source>
</evidence>
<dbReference type="GeneID" id="23681014"/>
<proteinExistence type="predicted"/>
<dbReference type="EMBL" id="KJ000058">
    <property type="protein sequence ID" value="AHJ86851.1"/>
    <property type="molecule type" value="Genomic_DNA"/>
</dbReference>
<evidence type="ECO:0000313" key="2">
    <source>
        <dbReference type="EMBL" id="AHJ86851.1"/>
    </source>
</evidence>